<dbReference type="PANTHER" id="PTHR24189">
    <property type="entry name" value="MYOTROPHIN"/>
    <property type="match status" value="1"/>
</dbReference>
<dbReference type="EMBL" id="JBHTGL010000008">
    <property type="protein sequence ID" value="MFD0626715.1"/>
    <property type="molecule type" value="Genomic_DNA"/>
</dbReference>
<evidence type="ECO:0000256" key="2">
    <source>
        <dbReference type="ARBA" id="ARBA00023043"/>
    </source>
</evidence>
<sequence length="201" mass="21168">MDASIDAGAGVVAVTPPAPPPASEVICAVRADDAHTVEALLSAGADPDARDEHGTPALCLAIEMYAVEVVGLLATHGADPDRCGPDGVRPLRKAVDSGSPALVGATVHNTAEWRRHREAELLEARSLARHWYETGVEAELRRRTGGQGAVTRTHAQDDEYTGIDEFSLGGATVRDGHAAILTDLEKALGLRPPSRSCWNGR</sequence>
<evidence type="ECO:0000313" key="3">
    <source>
        <dbReference type="EMBL" id="MFD0626715.1"/>
    </source>
</evidence>
<accession>A0ABW2X3G1</accession>
<evidence type="ECO:0000313" key="4">
    <source>
        <dbReference type="Proteomes" id="UP001596915"/>
    </source>
</evidence>
<dbReference type="PANTHER" id="PTHR24189:SF50">
    <property type="entry name" value="ANKYRIN REPEAT AND SOCS BOX PROTEIN 2"/>
    <property type="match status" value="1"/>
</dbReference>
<reference evidence="4" key="1">
    <citation type="journal article" date="2019" name="Int. J. Syst. Evol. Microbiol.">
        <title>The Global Catalogue of Microorganisms (GCM) 10K type strain sequencing project: providing services to taxonomists for standard genome sequencing and annotation.</title>
        <authorList>
            <consortium name="The Broad Institute Genomics Platform"/>
            <consortium name="The Broad Institute Genome Sequencing Center for Infectious Disease"/>
            <person name="Wu L."/>
            <person name="Ma J."/>
        </authorList>
    </citation>
    <scope>NUCLEOTIDE SEQUENCE [LARGE SCALE GENOMIC DNA]</scope>
    <source>
        <strain evidence="4">JCM 12607</strain>
    </source>
</reference>
<comment type="caution">
    <text evidence="3">The sequence shown here is derived from an EMBL/GenBank/DDBJ whole genome shotgun (WGS) entry which is preliminary data.</text>
</comment>
<dbReference type="InterPro" id="IPR002110">
    <property type="entry name" value="Ankyrin_rpt"/>
</dbReference>
<dbReference type="Gene3D" id="1.25.40.20">
    <property type="entry name" value="Ankyrin repeat-containing domain"/>
    <property type="match status" value="1"/>
</dbReference>
<name>A0ABW2X3G1_9ACTN</name>
<dbReference type="Pfam" id="PF12796">
    <property type="entry name" value="Ank_2"/>
    <property type="match status" value="1"/>
</dbReference>
<keyword evidence="1" id="KW-0677">Repeat</keyword>
<proteinExistence type="predicted"/>
<protein>
    <submittedName>
        <fullName evidence="3">Ankyrin repeat domain-containing protein</fullName>
    </submittedName>
</protein>
<dbReference type="InterPro" id="IPR036770">
    <property type="entry name" value="Ankyrin_rpt-contain_sf"/>
</dbReference>
<dbReference type="SUPFAM" id="SSF48403">
    <property type="entry name" value="Ankyrin repeat"/>
    <property type="match status" value="1"/>
</dbReference>
<keyword evidence="2" id="KW-0040">ANK repeat</keyword>
<dbReference type="Proteomes" id="UP001596915">
    <property type="component" value="Unassembled WGS sequence"/>
</dbReference>
<organism evidence="3 4">
    <name type="scientific">Streptomyces sanglieri</name>
    <dbReference type="NCBI Taxonomy" id="193460"/>
    <lineage>
        <taxon>Bacteria</taxon>
        <taxon>Bacillati</taxon>
        <taxon>Actinomycetota</taxon>
        <taxon>Actinomycetes</taxon>
        <taxon>Kitasatosporales</taxon>
        <taxon>Streptomycetaceae</taxon>
        <taxon>Streptomyces</taxon>
    </lineage>
</organism>
<gene>
    <name evidence="3" type="ORF">ACFQ2K_32475</name>
</gene>
<keyword evidence="4" id="KW-1185">Reference proteome</keyword>
<evidence type="ECO:0000256" key="1">
    <source>
        <dbReference type="ARBA" id="ARBA00022737"/>
    </source>
</evidence>
<dbReference type="InterPro" id="IPR050745">
    <property type="entry name" value="Multifunctional_regulatory"/>
</dbReference>